<evidence type="ECO:0000256" key="1">
    <source>
        <dbReference type="ARBA" id="ARBA00022714"/>
    </source>
</evidence>
<dbReference type="GO" id="GO:0016903">
    <property type="term" value="F:oxidoreductase activity, acting on the aldehyde or oxo group of donors"/>
    <property type="evidence" value="ECO:0007669"/>
    <property type="project" value="TreeGrafter"/>
</dbReference>
<evidence type="ECO:0000256" key="5">
    <source>
        <dbReference type="ARBA" id="ARBA00023004"/>
    </source>
</evidence>
<protein>
    <submittedName>
        <fullName evidence="9">Xanthine dehydrogenase</fullName>
    </submittedName>
</protein>
<dbReference type="OrthoDB" id="9775084at2"/>
<keyword evidence="4" id="KW-0560">Oxidoreductase</keyword>
<dbReference type="NCBIfam" id="TIGR01409">
    <property type="entry name" value="TAT_signal_seq"/>
    <property type="match status" value="1"/>
</dbReference>
<dbReference type="GO" id="GO:0051537">
    <property type="term" value="F:2 iron, 2 sulfur cluster binding"/>
    <property type="evidence" value="ECO:0007669"/>
    <property type="project" value="UniProtKB-KW"/>
</dbReference>
<comment type="caution">
    <text evidence="9">The sequence shown here is derived from an EMBL/GenBank/DDBJ whole genome shotgun (WGS) entry which is preliminary data.</text>
</comment>
<dbReference type="Gene3D" id="3.10.20.30">
    <property type="match status" value="1"/>
</dbReference>
<dbReference type="InterPro" id="IPR002888">
    <property type="entry name" value="2Fe-2S-bd"/>
</dbReference>
<accession>A0A1E7ZFZ0</accession>
<organism evidence="9 10">
    <name type="scientific">Alteromonas confluentis</name>
    <dbReference type="NCBI Taxonomy" id="1656094"/>
    <lineage>
        <taxon>Bacteria</taxon>
        <taxon>Pseudomonadati</taxon>
        <taxon>Pseudomonadota</taxon>
        <taxon>Gammaproteobacteria</taxon>
        <taxon>Alteromonadales</taxon>
        <taxon>Alteromonadaceae</taxon>
        <taxon>Alteromonas/Salinimonas group</taxon>
        <taxon>Alteromonas</taxon>
    </lineage>
</organism>
<dbReference type="PROSITE" id="PS51085">
    <property type="entry name" value="2FE2S_FER_2"/>
    <property type="match status" value="1"/>
</dbReference>
<evidence type="ECO:0000259" key="8">
    <source>
        <dbReference type="PROSITE" id="PS51085"/>
    </source>
</evidence>
<dbReference type="RefSeq" id="WP_070123351.1">
    <property type="nucleotide sequence ID" value="NZ_MDHN01000004.1"/>
</dbReference>
<keyword evidence="3" id="KW-0732">Signal</keyword>
<name>A0A1E7ZFZ0_9ALTE</name>
<dbReference type="Gene3D" id="1.10.150.120">
    <property type="entry name" value="[2Fe-2S]-binding domain"/>
    <property type="match status" value="1"/>
</dbReference>
<dbReference type="InterPro" id="IPR006058">
    <property type="entry name" value="2Fe2S_fd_BS"/>
</dbReference>
<dbReference type="Pfam" id="PF01799">
    <property type="entry name" value="Fer2_2"/>
    <property type="match status" value="1"/>
</dbReference>
<dbReference type="InterPro" id="IPR052914">
    <property type="entry name" value="Aldehyde_Oxdr_Iron-Sulfur"/>
</dbReference>
<evidence type="ECO:0000256" key="2">
    <source>
        <dbReference type="ARBA" id="ARBA00022723"/>
    </source>
</evidence>
<dbReference type="PROSITE" id="PS00197">
    <property type="entry name" value="2FE2S_FER_1"/>
    <property type="match status" value="1"/>
</dbReference>
<dbReference type="EMBL" id="MDHN01000004">
    <property type="protein sequence ID" value="OFC72438.1"/>
    <property type="molecule type" value="Genomic_DNA"/>
</dbReference>
<keyword evidence="2" id="KW-0479">Metal-binding</keyword>
<dbReference type="CDD" id="cd00207">
    <property type="entry name" value="fer2"/>
    <property type="match status" value="1"/>
</dbReference>
<dbReference type="PROSITE" id="PS51318">
    <property type="entry name" value="TAT"/>
    <property type="match status" value="1"/>
</dbReference>
<evidence type="ECO:0000256" key="3">
    <source>
        <dbReference type="ARBA" id="ARBA00022729"/>
    </source>
</evidence>
<dbReference type="InterPro" id="IPR019546">
    <property type="entry name" value="TAT_signal_bac_arc"/>
</dbReference>
<dbReference type="InterPro" id="IPR036884">
    <property type="entry name" value="2Fe-2S-bd_dom_sf"/>
</dbReference>
<dbReference type="Pfam" id="PF00111">
    <property type="entry name" value="Fer2"/>
    <property type="match status" value="1"/>
</dbReference>
<dbReference type="InterPro" id="IPR036010">
    <property type="entry name" value="2Fe-2S_ferredoxin-like_sf"/>
</dbReference>
<dbReference type="STRING" id="1656094.BFC18_02410"/>
<gene>
    <name evidence="9" type="ORF">BFC18_02410</name>
</gene>
<evidence type="ECO:0000256" key="4">
    <source>
        <dbReference type="ARBA" id="ARBA00023002"/>
    </source>
</evidence>
<dbReference type="GO" id="GO:0046872">
    <property type="term" value="F:metal ion binding"/>
    <property type="evidence" value="ECO:0007669"/>
    <property type="project" value="UniProtKB-KW"/>
</dbReference>
<dbReference type="AlphaFoldDB" id="A0A1E7ZFZ0"/>
<dbReference type="InterPro" id="IPR012675">
    <property type="entry name" value="Beta-grasp_dom_sf"/>
</dbReference>
<keyword evidence="1" id="KW-0001">2Fe-2S</keyword>
<keyword evidence="10" id="KW-1185">Reference proteome</keyword>
<dbReference type="PANTHER" id="PTHR45331:SF2">
    <property type="entry name" value="OXIDOREDUCTASE WITH IRON-SULFUR SUBUNIT"/>
    <property type="match status" value="1"/>
</dbReference>
<dbReference type="FunFam" id="3.10.20.30:FF:000020">
    <property type="entry name" value="Xanthine dehydrogenase iron-sulfur subunit"/>
    <property type="match status" value="1"/>
</dbReference>
<sequence>MAHDKSRPLSKHREGFKSYTASRSRRNFIKGVGLSGVAVAASGCATQGMALDQEDEAMSDPEAVNKVEITLNVNGQPRKMKVLPNAVLLDVLRDDLVLTGTKKGCDHGQCGACNVHVNGDVINSCLSLAVMHDGDDITTVEGLSTEGEMSAVQKAFHECDAYQCGYCTAGQMMTATYVLNSDDIPASPEAWKEAMSGNICRCGAYKNILSAMQQASETA</sequence>
<keyword evidence="6" id="KW-0411">Iron-sulfur</keyword>
<evidence type="ECO:0000256" key="6">
    <source>
        <dbReference type="ARBA" id="ARBA00023014"/>
    </source>
</evidence>
<proteinExistence type="predicted"/>
<dbReference type="InterPro" id="IPR001041">
    <property type="entry name" value="2Fe-2S_ferredoxin-type"/>
</dbReference>
<keyword evidence="7" id="KW-0830">Ubiquinone</keyword>
<evidence type="ECO:0000313" key="9">
    <source>
        <dbReference type="EMBL" id="OFC72438.1"/>
    </source>
</evidence>
<dbReference type="SUPFAM" id="SSF54292">
    <property type="entry name" value="2Fe-2S ferredoxin-like"/>
    <property type="match status" value="1"/>
</dbReference>
<reference evidence="9 10" key="1">
    <citation type="submission" date="2016-08" db="EMBL/GenBank/DDBJ databases">
        <authorList>
            <person name="Seilhamer J.J."/>
        </authorList>
    </citation>
    <scope>NUCLEOTIDE SEQUENCE [LARGE SCALE GENOMIC DNA]</scope>
    <source>
        <strain evidence="9 10">KCTC 42603</strain>
    </source>
</reference>
<feature type="domain" description="2Fe-2S ferredoxin-type" evidence="8">
    <location>
        <begin position="67"/>
        <end position="143"/>
    </location>
</feature>
<dbReference type="Proteomes" id="UP000175691">
    <property type="component" value="Unassembled WGS sequence"/>
</dbReference>
<evidence type="ECO:0000256" key="7">
    <source>
        <dbReference type="ARBA" id="ARBA00023075"/>
    </source>
</evidence>
<keyword evidence="5" id="KW-0408">Iron</keyword>
<evidence type="ECO:0000313" key="10">
    <source>
        <dbReference type="Proteomes" id="UP000175691"/>
    </source>
</evidence>
<dbReference type="PANTHER" id="PTHR45331">
    <property type="entry name" value="OXIDOREDUCTASE, IRON-SULPHUR BINDING SUBUNIT-RELATED-RELATED"/>
    <property type="match status" value="1"/>
</dbReference>
<dbReference type="InterPro" id="IPR006311">
    <property type="entry name" value="TAT_signal"/>
</dbReference>
<dbReference type="SUPFAM" id="SSF47741">
    <property type="entry name" value="CO dehydrogenase ISP C-domain like"/>
    <property type="match status" value="1"/>
</dbReference>